<dbReference type="OrthoDB" id="37537at2759"/>
<dbReference type="InterPro" id="IPR050791">
    <property type="entry name" value="Aldo-Keto_reductase"/>
</dbReference>
<dbReference type="CDD" id="cd19076">
    <property type="entry name" value="AKR_AKR13A_13D"/>
    <property type="match status" value="1"/>
</dbReference>
<dbReference type="SUPFAM" id="SSF51430">
    <property type="entry name" value="NAD(P)-linked oxidoreductase"/>
    <property type="match status" value="1"/>
</dbReference>
<dbReference type="InterPro" id="IPR023210">
    <property type="entry name" value="NADP_OxRdtase_dom"/>
</dbReference>
<protein>
    <submittedName>
        <fullName evidence="3">Aldo-keto reductase</fullName>
    </submittedName>
</protein>
<dbReference type="AlphaFoldDB" id="A0A6A6U4U6"/>
<name>A0A6A6U4U6_9PEZI</name>
<evidence type="ECO:0000256" key="1">
    <source>
        <dbReference type="ARBA" id="ARBA00023002"/>
    </source>
</evidence>
<dbReference type="InterPro" id="IPR036812">
    <property type="entry name" value="NAD(P)_OxRdtase_dom_sf"/>
</dbReference>
<reference evidence="3" key="1">
    <citation type="journal article" date="2020" name="Stud. Mycol.">
        <title>101 Dothideomycetes genomes: a test case for predicting lifestyles and emergence of pathogens.</title>
        <authorList>
            <person name="Haridas S."/>
            <person name="Albert R."/>
            <person name="Binder M."/>
            <person name="Bloem J."/>
            <person name="Labutti K."/>
            <person name="Salamov A."/>
            <person name="Andreopoulos B."/>
            <person name="Baker S."/>
            <person name="Barry K."/>
            <person name="Bills G."/>
            <person name="Bluhm B."/>
            <person name="Cannon C."/>
            <person name="Castanera R."/>
            <person name="Culley D."/>
            <person name="Daum C."/>
            <person name="Ezra D."/>
            <person name="Gonzalez J."/>
            <person name="Henrissat B."/>
            <person name="Kuo A."/>
            <person name="Liang C."/>
            <person name="Lipzen A."/>
            <person name="Lutzoni F."/>
            <person name="Magnuson J."/>
            <person name="Mondo S."/>
            <person name="Nolan M."/>
            <person name="Ohm R."/>
            <person name="Pangilinan J."/>
            <person name="Park H.-J."/>
            <person name="Ramirez L."/>
            <person name="Alfaro M."/>
            <person name="Sun H."/>
            <person name="Tritt A."/>
            <person name="Yoshinaga Y."/>
            <person name="Zwiers L.-H."/>
            <person name="Turgeon B."/>
            <person name="Goodwin S."/>
            <person name="Spatafora J."/>
            <person name="Crous P."/>
            <person name="Grigoriev I."/>
        </authorList>
    </citation>
    <scope>NUCLEOTIDE SEQUENCE</scope>
    <source>
        <strain evidence="3">CBS 115976</strain>
    </source>
</reference>
<evidence type="ECO:0000259" key="2">
    <source>
        <dbReference type="Pfam" id="PF00248"/>
    </source>
</evidence>
<evidence type="ECO:0000313" key="3">
    <source>
        <dbReference type="EMBL" id="KAF2667295.1"/>
    </source>
</evidence>
<dbReference type="EMBL" id="MU004237">
    <property type="protein sequence ID" value="KAF2667295.1"/>
    <property type="molecule type" value="Genomic_DNA"/>
</dbReference>
<dbReference type="Gene3D" id="3.20.20.100">
    <property type="entry name" value="NADP-dependent oxidoreductase domain"/>
    <property type="match status" value="1"/>
</dbReference>
<dbReference type="GO" id="GO:0005737">
    <property type="term" value="C:cytoplasm"/>
    <property type="evidence" value="ECO:0007669"/>
    <property type="project" value="TreeGrafter"/>
</dbReference>
<keyword evidence="1" id="KW-0560">Oxidoreductase</keyword>
<dbReference type="Pfam" id="PF00248">
    <property type="entry name" value="Aldo_ket_red"/>
    <property type="match status" value="1"/>
</dbReference>
<accession>A0A6A6U4U6</accession>
<feature type="domain" description="NADP-dependent oxidoreductase" evidence="2">
    <location>
        <begin position="21"/>
        <end position="316"/>
    </location>
</feature>
<dbReference type="GO" id="GO:0016491">
    <property type="term" value="F:oxidoreductase activity"/>
    <property type="evidence" value="ECO:0007669"/>
    <property type="project" value="UniProtKB-KW"/>
</dbReference>
<keyword evidence="4" id="KW-1185">Reference proteome</keyword>
<sequence>MAPATYPQRKIGDDNVSAQGLGCMGMSQAYTSFGGYDDEESLKTLSAALDLGITFWDTSDIYGPHTNERLLGKWFKETGKRSEIFLATKFGNCRDANGNPTVKGDAAYVHEACAGSLERLGVDVIDLYYQHRVDDTVPIEETVGAMAELKKEGKIRYLGLSECSERTLRRAHKVHPIAAIQMEYSPFALEIESEQIGLLKAARELGVKIVAYSPLGRGFLSGTINSRDDFDKGDNRLNHPRFDETNFPQNLELVKTLASIAEEKKVTPSQLTLAWILAQGEDFIPIPGTKRRKYLEENAKATDVKLSDEDVQKIRSEIEKAGGGKGARYPPKMMAKCFGDSPELK</sequence>
<organism evidence="3 4">
    <name type="scientific">Microthyrium microscopicum</name>
    <dbReference type="NCBI Taxonomy" id="703497"/>
    <lineage>
        <taxon>Eukaryota</taxon>
        <taxon>Fungi</taxon>
        <taxon>Dikarya</taxon>
        <taxon>Ascomycota</taxon>
        <taxon>Pezizomycotina</taxon>
        <taxon>Dothideomycetes</taxon>
        <taxon>Dothideomycetes incertae sedis</taxon>
        <taxon>Microthyriales</taxon>
        <taxon>Microthyriaceae</taxon>
        <taxon>Microthyrium</taxon>
    </lineage>
</organism>
<dbReference type="PANTHER" id="PTHR43625">
    <property type="entry name" value="AFLATOXIN B1 ALDEHYDE REDUCTASE"/>
    <property type="match status" value="1"/>
</dbReference>
<evidence type="ECO:0000313" key="4">
    <source>
        <dbReference type="Proteomes" id="UP000799302"/>
    </source>
</evidence>
<dbReference type="Proteomes" id="UP000799302">
    <property type="component" value="Unassembled WGS sequence"/>
</dbReference>
<dbReference type="PANTHER" id="PTHR43625:SF40">
    <property type="entry name" value="ALDO-KETO REDUCTASE YAKC [NADP(+)]"/>
    <property type="match status" value="1"/>
</dbReference>
<gene>
    <name evidence="3" type="ORF">BT63DRAFT_289531</name>
</gene>
<proteinExistence type="predicted"/>